<evidence type="ECO:0000256" key="1">
    <source>
        <dbReference type="SAM" id="Coils"/>
    </source>
</evidence>
<dbReference type="Proteomes" id="UP000184509">
    <property type="component" value="Unassembled WGS sequence"/>
</dbReference>
<evidence type="ECO:0008006" key="5">
    <source>
        <dbReference type="Google" id="ProtNLM"/>
    </source>
</evidence>
<keyword evidence="1" id="KW-0175">Coiled coil</keyword>
<feature type="chain" id="PRO_5012770409" description="Tetratricopeptide repeat-containing protein" evidence="2">
    <location>
        <begin position="24"/>
        <end position="364"/>
    </location>
</feature>
<dbReference type="AlphaFoldDB" id="A0A1M5AKN4"/>
<organism evidence="3 4">
    <name type="scientific">Bacteroides luti</name>
    <dbReference type="NCBI Taxonomy" id="1297750"/>
    <lineage>
        <taxon>Bacteria</taxon>
        <taxon>Pseudomonadati</taxon>
        <taxon>Bacteroidota</taxon>
        <taxon>Bacteroidia</taxon>
        <taxon>Bacteroidales</taxon>
        <taxon>Bacteroidaceae</taxon>
        <taxon>Bacteroides</taxon>
    </lineage>
</organism>
<evidence type="ECO:0000313" key="3">
    <source>
        <dbReference type="EMBL" id="SHF30838.1"/>
    </source>
</evidence>
<dbReference type="OrthoDB" id="1115705at2"/>
<dbReference type="SUPFAM" id="SSF48452">
    <property type="entry name" value="TPR-like"/>
    <property type="match status" value="1"/>
</dbReference>
<accession>A0A1M5AKN4</accession>
<evidence type="ECO:0000256" key="2">
    <source>
        <dbReference type="SAM" id="SignalP"/>
    </source>
</evidence>
<feature type="coiled-coil region" evidence="1">
    <location>
        <begin position="296"/>
        <end position="323"/>
    </location>
</feature>
<sequence>MRKFLYITPILLSLLVCSCVSISQISIDNLEPAKVSFPKDIKTVAIVNNTITDKETKVTEERGELNQLISTKSTFQGNAKLTTEAFAENVAKANFFDEVIICDSVLRERDLLPRESELSQNEVKKLTTDLGVDMLFSVENVTIKTDQRTYFLDNIFRSTIDATVAPMIKVYLPSRTKPLFTVYPEDKIYWDGYGLSPTIAERNLITKDSLIKEASAFAGELPTKVILPRWEKVNRFYYTSGCLELRDGGALVREGSWDEALKLWQTAHEKKSKKIKMRTAFNIALYYELQDKIEQAIEWAKKADQLIREKENKKENIGEEKSTRLNSNDSLDYIIITRYLLTLKERMNAIQTLNLQMERFNGNF</sequence>
<proteinExistence type="predicted"/>
<feature type="signal peptide" evidence="2">
    <location>
        <begin position="1"/>
        <end position="23"/>
    </location>
</feature>
<reference evidence="3 4" key="1">
    <citation type="submission" date="2016-11" db="EMBL/GenBank/DDBJ databases">
        <authorList>
            <person name="Jaros S."/>
            <person name="Januszkiewicz K."/>
            <person name="Wedrychowicz H."/>
        </authorList>
    </citation>
    <scope>NUCLEOTIDE SEQUENCE [LARGE SCALE GENOMIC DNA]</scope>
    <source>
        <strain evidence="3 4">DSM 26991</strain>
    </source>
</reference>
<dbReference type="InterPro" id="IPR045921">
    <property type="entry name" value="DUF6340"/>
</dbReference>
<protein>
    <recommendedName>
        <fullName evidence="5">Tetratricopeptide repeat-containing protein</fullName>
    </recommendedName>
</protein>
<dbReference type="Pfam" id="PF19867">
    <property type="entry name" value="DUF6340"/>
    <property type="match status" value="1"/>
</dbReference>
<keyword evidence="2" id="KW-0732">Signal</keyword>
<keyword evidence="4" id="KW-1185">Reference proteome</keyword>
<name>A0A1M5AKN4_9BACE</name>
<dbReference type="RefSeq" id="WP_073400995.1">
    <property type="nucleotide sequence ID" value="NZ_FQTV01000007.1"/>
</dbReference>
<dbReference type="Gene3D" id="1.25.40.10">
    <property type="entry name" value="Tetratricopeptide repeat domain"/>
    <property type="match status" value="1"/>
</dbReference>
<dbReference type="STRING" id="1297750.SAMN05444405_10724"/>
<gene>
    <name evidence="3" type="ORF">SAMN05444405_10724</name>
</gene>
<evidence type="ECO:0000313" key="4">
    <source>
        <dbReference type="Proteomes" id="UP000184509"/>
    </source>
</evidence>
<dbReference type="EMBL" id="FQTV01000007">
    <property type="protein sequence ID" value="SHF30838.1"/>
    <property type="molecule type" value="Genomic_DNA"/>
</dbReference>
<dbReference type="InterPro" id="IPR011990">
    <property type="entry name" value="TPR-like_helical_dom_sf"/>
</dbReference>
<dbReference type="PROSITE" id="PS51257">
    <property type="entry name" value="PROKAR_LIPOPROTEIN"/>
    <property type="match status" value="1"/>
</dbReference>